<reference evidence="2 3" key="1">
    <citation type="journal article" date="2019" name="Int. J. Syst. Evol. Microbiol.">
        <title>The Global Catalogue of Microorganisms (GCM) 10K type strain sequencing project: providing services to taxonomists for standard genome sequencing and annotation.</title>
        <authorList>
            <consortium name="The Broad Institute Genomics Platform"/>
            <consortium name="The Broad Institute Genome Sequencing Center for Infectious Disease"/>
            <person name="Wu L."/>
            <person name="Ma J."/>
        </authorList>
    </citation>
    <scope>NUCLEOTIDE SEQUENCE [LARGE SCALE GENOMIC DNA]</scope>
    <source>
        <strain evidence="2 3">CGMCC 1.12689</strain>
    </source>
</reference>
<dbReference type="AlphaFoldDB" id="A0ABD6C3U9"/>
<dbReference type="EMBL" id="JBHUDB010000015">
    <property type="protein sequence ID" value="MFD1571825.1"/>
    <property type="molecule type" value="Genomic_DNA"/>
</dbReference>
<name>A0ABD6C3U9_9EURY</name>
<keyword evidence="1" id="KW-0812">Transmembrane</keyword>
<organism evidence="2 3">
    <name type="scientific">Halorubrum laminariae</name>
    <dbReference type="NCBI Taxonomy" id="1433523"/>
    <lineage>
        <taxon>Archaea</taxon>
        <taxon>Methanobacteriati</taxon>
        <taxon>Methanobacteriota</taxon>
        <taxon>Stenosarchaea group</taxon>
        <taxon>Halobacteria</taxon>
        <taxon>Halobacteriales</taxon>
        <taxon>Haloferacaceae</taxon>
        <taxon>Halorubrum</taxon>
    </lineage>
</organism>
<dbReference type="Pfam" id="PF12679">
    <property type="entry name" value="ABC2_membrane_2"/>
    <property type="match status" value="1"/>
</dbReference>
<dbReference type="GO" id="GO:0005886">
    <property type="term" value="C:plasma membrane"/>
    <property type="evidence" value="ECO:0007669"/>
    <property type="project" value="UniProtKB-SubCell"/>
</dbReference>
<feature type="transmembrane region" description="Helical" evidence="1">
    <location>
        <begin position="73"/>
        <end position="93"/>
    </location>
</feature>
<feature type="transmembrane region" description="Helical" evidence="1">
    <location>
        <begin position="286"/>
        <end position="308"/>
    </location>
</feature>
<feature type="transmembrane region" description="Helical" evidence="1">
    <location>
        <begin position="185"/>
        <end position="205"/>
    </location>
</feature>
<evidence type="ECO:0000313" key="2">
    <source>
        <dbReference type="EMBL" id="MFD1571825.1"/>
    </source>
</evidence>
<keyword evidence="1" id="KW-0472">Membrane</keyword>
<dbReference type="PANTHER" id="PTHR43471">
    <property type="entry name" value="ABC TRANSPORTER PERMEASE"/>
    <property type="match status" value="1"/>
</dbReference>
<evidence type="ECO:0000256" key="1">
    <source>
        <dbReference type="SAM" id="Phobius"/>
    </source>
</evidence>
<evidence type="ECO:0000313" key="3">
    <source>
        <dbReference type="Proteomes" id="UP001597185"/>
    </source>
</evidence>
<gene>
    <name evidence="2" type="ORF">ACFR9T_14745</name>
</gene>
<accession>A0ABD6C3U9</accession>
<sequence>MESAYLNTTPRPTTNLLREGFVSPSMRWSPLAHSEYRTVLTSKGAWILALLVVLWGFRPTYAGWDAVGQNITIGYIQIGVDLLLPIGALLLSYQSLLGERTTGSIKFLLGLPLTRTQILFGKIAGRFVGVGTAIVAATLVLAGIGLLEHGTFGLLPFLGTLVATLLLASAMVALGVCVSTVTRRTVTAATGVFVYVLVTLFWSQIVTSLYTAVTGIPVDPYDAPASGPLFLALRLTPDGAYNVLTNWFLNVGNSTELFHIVYTKLAPGVSVNAFVVEAAFDGGSPWYLHPSLSLVVLLIWVVVPMALARRVFTRGDAL</sequence>
<dbReference type="PANTHER" id="PTHR43471:SF1">
    <property type="entry name" value="ABC TRANSPORTER PERMEASE PROTEIN NOSY-RELATED"/>
    <property type="match status" value="1"/>
</dbReference>
<proteinExistence type="predicted"/>
<comment type="caution">
    <text evidence="2">The sequence shown here is derived from an EMBL/GenBank/DDBJ whole genome shotgun (WGS) entry which is preliminary data.</text>
</comment>
<feature type="transmembrane region" description="Helical" evidence="1">
    <location>
        <begin position="44"/>
        <end position="61"/>
    </location>
</feature>
<protein>
    <submittedName>
        <fullName evidence="2">ABC transporter permease</fullName>
    </submittedName>
</protein>
<keyword evidence="3" id="KW-1185">Reference proteome</keyword>
<dbReference type="Proteomes" id="UP001597185">
    <property type="component" value="Unassembled WGS sequence"/>
</dbReference>
<feature type="transmembrane region" description="Helical" evidence="1">
    <location>
        <begin position="123"/>
        <end position="147"/>
    </location>
</feature>
<keyword evidence="1" id="KW-1133">Transmembrane helix</keyword>
<feature type="transmembrane region" description="Helical" evidence="1">
    <location>
        <begin position="153"/>
        <end position="178"/>
    </location>
</feature>